<dbReference type="Proteomes" id="UP000186817">
    <property type="component" value="Unassembled WGS sequence"/>
</dbReference>
<dbReference type="GO" id="GO:0046872">
    <property type="term" value="F:metal ion binding"/>
    <property type="evidence" value="ECO:0007669"/>
    <property type="project" value="UniProtKB-KW"/>
</dbReference>
<keyword evidence="11" id="KW-1185">Reference proteome</keyword>
<dbReference type="OrthoDB" id="189220at2759"/>
<dbReference type="EC" id="3.1.4.-" evidence="6"/>
<evidence type="ECO:0000256" key="4">
    <source>
        <dbReference type="PIRSR" id="PIRSR623088-2"/>
    </source>
</evidence>
<evidence type="ECO:0000256" key="1">
    <source>
        <dbReference type="ARBA" id="ARBA00022723"/>
    </source>
</evidence>
<dbReference type="EMBL" id="LSRX01001253">
    <property type="protein sequence ID" value="OLP81745.1"/>
    <property type="molecule type" value="Genomic_DNA"/>
</dbReference>
<evidence type="ECO:0000256" key="3">
    <source>
        <dbReference type="PIRSR" id="PIRSR623088-1"/>
    </source>
</evidence>
<evidence type="ECO:0000256" key="8">
    <source>
        <dbReference type="SAM" id="Phobius"/>
    </source>
</evidence>
<gene>
    <name evidence="10" type="primary">PDE1A</name>
    <name evidence="10" type="ORF">AK812_SmicGene37680</name>
</gene>
<dbReference type="PROSITE" id="PS51845">
    <property type="entry name" value="PDEASE_I_2"/>
    <property type="match status" value="1"/>
</dbReference>
<dbReference type="SUPFAM" id="SSF109604">
    <property type="entry name" value="HD-domain/PDEase-like"/>
    <property type="match status" value="1"/>
</dbReference>
<feature type="transmembrane region" description="Helical" evidence="8">
    <location>
        <begin position="358"/>
        <end position="383"/>
    </location>
</feature>
<keyword evidence="2 6" id="KW-0378">Hydrolase</keyword>
<feature type="binding site" evidence="5">
    <location>
        <position position="862"/>
    </location>
    <ligand>
        <name>Zn(2+)</name>
        <dbReference type="ChEBI" id="CHEBI:29105"/>
        <label>1</label>
    </ligand>
</feature>
<feature type="binding site" evidence="4">
    <location>
        <position position="733"/>
    </location>
    <ligand>
        <name>AMP</name>
        <dbReference type="ChEBI" id="CHEBI:456215"/>
    </ligand>
</feature>
<dbReference type="InterPro" id="IPR036971">
    <property type="entry name" value="PDEase_catalytic_dom_sf"/>
</dbReference>
<feature type="binding site" evidence="4">
    <location>
        <begin position="692"/>
        <end position="696"/>
    </location>
    <ligand>
        <name>AMP</name>
        <dbReference type="ChEBI" id="CHEBI:456215"/>
    </ligand>
</feature>
<dbReference type="Gene3D" id="1.10.1300.10">
    <property type="entry name" value="3'5'-cyclic nucleotide phosphodiesterase, catalytic domain"/>
    <property type="match status" value="1"/>
</dbReference>
<evidence type="ECO:0000313" key="10">
    <source>
        <dbReference type="EMBL" id="OLP81745.1"/>
    </source>
</evidence>
<evidence type="ECO:0000256" key="5">
    <source>
        <dbReference type="PIRSR" id="PIRSR623088-3"/>
    </source>
</evidence>
<comment type="caution">
    <text evidence="10">The sequence shown here is derived from an EMBL/GenBank/DDBJ whole genome shotgun (WGS) entry which is preliminary data.</text>
</comment>
<evidence type="ECO:0000313" key="11">
    <source>
        <dbReference type="Proteomes" id="UP000186817"/>
    </source>
</evidence>
<keyword evidence="8" id="KW-0812">Transmembrane</keyword>
<feature type="binding site" evidence="4">
    <location>
        <position position="913"/>
    </location>
    <ligand>
        <name>AMP</name>
        <dbReference type="ChEBI" id="CHEBI:456215"/>
    </ligand>
</feature>
<dbReference type="InterPro" id="IPR003607">
    <property type="entry name" value="HD/PDEase_dom"/>
</dbReference>
<keyword evidence="1 5" id="KW-0479">Metal-binding</keyword>
<dbReference type="InterPro" id="IPR023174">
    <property type="entry name" value="PDEase_CS"/>
</dbReference>
<comment type="cofactor">
    <cofactor evidence="6">
        <name>a divalent metal cation</name>
        <dbReference type="ChEBI" id="CHEBI:60240"/>
    </cofactor>
    <text evidence="6">Binds 2 divalent metal cations per subunit. Site 1 may preferentially bind zinc ions, while site 2 has a preference for magnesium and/or manganese ions.</text>
</comment>
<keyword evidence="8" id="KW-0472">Membrane</keyword>
<dbReference type="PROSITE" id="PS00126">
    <property type="entry name" value="PDEASE_I_1"/>
    <property type="match status" value="1"/>
</dbReference>
<organism evidence="10 11">
    <name type="scientific">Symbiodinium microadriaticum</name>
    <name type="common">Dinoflagellate</name>
    <name type="synonym">Zooxanthella microadriatica</name>
    <dbReference type="NCBI Taxonomy" id="2951"/>
    <lineage>
        <taxon>Eukaryota</taxon>
        <taxon>Sar</taxon>
        <taxon>Alveolata</taxon>
        <taxon>Dinophyceae</taxon>
        <taxon>Suessiales</taxon>
        <taxon>Symbiodiniaceae</taxon>
        <taxon>Symbiodinium</taxon>
    </lineage>
</organism>
<feature type="transmembrane region" description="Helical" evidence="8">
    <location>
        <begin position="249"/>
        <end position="272"/>
    </location>
</feature>
<dbReference type="PANTHER" id="PTHR11347">
    <property type="entry name" value="CYCLIC NUCLEOTIDE PHOSPHODIESTERASE"/>
    <property type="match status" value="1"/>
</dbReference>
<evidence type="ECO:0000259" key="9">
    <source>
        <dbReference type="PROSITE" id="PS51845"/>
    </source>
</evidence>
<feature type="binding site" evidence="5">
    <location>
        <position position="733"/>
    </location>
    <ligand>
        <name>Zn(2+)</name>
        <dbReference type="ChEBI" id="CHEBI:29105"/>
        <label>2</label>
    </ligand>
</feature>
<sequence length="988" mass="111059">MEIRRKLGTFGPHALMGASLASCERCVGPGERLASGAGAASDVQKAENSSMLPNGPPTRRTDTAVAHSDDDVVSLSRQEILANVFKRLRRAHEEHLVQSHKLLQELEVGLEVPKSEVKACMRKIAAERNSLEEETRAHSDWCGTMLETLNTLPDELAVLQPEEATHDAVAEKEPSLRQDVAIAVSNQFFESTDTTGRLASDPKIRASRALGRRVMRMLAVRWTLYICLTVALFGPGVVTLMNLPDDPTVLILDVIMCLIALAFAMEMVGLLLSDEMYRFSFFFWMDLLGTLSMAFEISFLLGQYLNSNTVVLRTARTAKLGARIGRLIKLVKCVSMFYRSAAKTSRVEAKVLARRLVVLLSTRVSVIVIVMVMVVPLSAYPLYPTEDMSLTLWPQKLEESYVREQQDGLAGALQETIDQMVQFYEPVNYSPFLVRGFGDERTLAASPVRTRNSLKVLLESCTVQRPEGCDVAVIFDFTGPNQMDALVEVGTILFIVLLMAVTSFDLQNVVDRKLVKPLEGMLHHVRENAAHIFDRFAKQTEGTEGAELDDEELQDQQGGASEIELIQAILEKLARLASLAESSNKAYTPAELDAMNAENKAVLIDMLNVQVLQSSAQSKLGGKRNTKADLHATWTQNWNLDFLESTLEEIHGYVHYMFFLSQFGLAAQYTAEDRFLLFVQTVEANYKDVPYHCFQHAVDVCFTVFRLQQITQAGKWMSELEQYALLVAALSHDLGHFGRTNQFLVETKHELALRYNDKSPLENMHCAALFQLCRDPDKDVFVQASKDEQKEVRKVCIATILHTDNVHHFDMVKDISAVYEMESETCDTQAGHPEAFTQAYTENVLSGKNKLMWLQLFLHFADVSNPLKPFHICRAWAWRVLDEFFEQGDEESKLGIPIGMLNDREKVNRPGSQHGFINFLVAPFVAASVRVFPGLHPLHAQMVKNVEEWRNLWIKDAKPGEEDIAKKDADVSRLKALDAELTHKSFYM</sequence>
<feature type="region of interest" description="Disordered" evidence="7">
    <location>
        <begin position="34"/>
        <end position="63"/>
    </location>
</feature>
<evidence type="ECO:0000256" key="2">
    <source>
        <dbReference type="ARBA" id="ARBA00022801"/>
    </source>
</evidence>
<protein>
    <recommendedName>
        <fullName evidence="6">Phosphodiesterase</fullName>
        <ecNumber evidence="6">3.1.4.-</ecNumber>
    </recommendedName>
</protein>
<feature type="active site" description="Proton donor" evidence="3">
    <location>
        <position position="692"/>
    </location>
</feature>
<feature type="binding site" evidence="5">
    <location>
        <position position="696"/>
    </location>
    <ligand>
        <name>Zn(2+)</name>
        <dbReference type="ChEBI" id="CHEBI:29105"/>
        <label>1</label>
    </ligand>
</feature>
<dbReference type="AlphaFoldDB" id="A0A1Q9CFN4"/>
<feature type="binding site" evidence="4">
    <location>
        <position position="862"/>
    </location>
    <ligand>
        <name>AMP</name>
        <dbReference type="ChEBI" id="CHEBI:456215"/>
    </ligand>
</feature>
<dbReference type="Pfam" id="PF00233">
    <property type="entry name" value="PDEase_I"/>
    <property type="match status" value="1"/>
</dbReference>
<dbReference type="PROSITE" id="PS51257">
    <property type="entry name" value="PROKAR_LIPOPROTEIN"/>
    <property type="match status" value="1"/>
</dbReference>
<feature type="binding site" evidence="5">
    <location>
        <position position="733"/>
    </location>
    <ligand>
        <name>Zn(2+)</name>
        <dbReference type="ChEBI" id="CHEBI:29105"/>
        <label>1</label>
    </ligand>
</feature>
<feature type="transmembrane region" description="Helical" evidence="8">
    <location>
        <begin position="485"/>
        <end position="506"/>
    </location>
</feature>
<dbReference type="CDD" id="cd00077">
    <property type="entry name" value="HDc"/>
    <property type="match status" value="1"/>
</dbReference>
<evidence type="ECO:0000256" key="6">
    <source>
        <dbReference type="RuleBase" id="RU363067"/>
    </source>
</evidence>
<reference evidence="10 11" key="1">
    <citation type="submission" date="2016-02" db="EMBL/GenBank/DDBJ databases">
        <title>Genome analysis of coral dinoflagellate symbionts highlights evolutionary adaptations to a symbiotic lifestyle.</title>
        <authorList>
            <person name="Aranda M."/>
            <person name="Li Y."/>
            <person name="Liew Y.J."/>
            <person name="Baumgarten S."/>
            <person name="Simakov O."/>
            <person name="Wilson M."/>
            <person name="Piel J."/>
            <person name="Ashoor H."/>
            <person name="Bougouffa S."/>
            <person name="Bajic V.B."/>
            <person name="Ryu T."/>
            <person name="Ravasi T."/>
            <person name="Bayer T."/>
            <person name="Micklem G."/>
            <person name="Kim H."/>
            <person name="Bhak J."/>
            <person name="Lajeunesse T.C."/>
            <person name="Voolstra C.R."/>
        </authorList>
    </citation>
    <scope>NUCLEOTIDE SEQUENCE [LARGE SCALE GENOMIC DNA]</scope>
    <source>
        <strain evidence="10 11">CCMP2467</strain>
    </source>
</reference>
<dbReference type="InterPro" id="IPR023088">
    <property type="entry name" value="PDEase"/>
</dbReference>
<name>A0A1Q9CFN4_SYMMI</name>
<comment type="similarity">
    <text evidence="6">Belongs to the cyclic nucleotide phosphodiesterase family.</text>
</comment>
<dbReference type="InterPro" id="IPR002073">
    <property type="entry name" value="PDEase_catalytic_dom"/>
</dbReference>
<dbReference type="PRINTS" id="PR00387">
    <property type="entry name" value="PDIESTERASE1"/>
</dbReference>
<evidence type="ECO:0000256" key="7">
    <source>
        <dbReference type="SAM" id="MobiDB-lite"/>
    </source>
</evidence>
<dbReference type="GO" id="GO:0007165">
    <property type="term" value="P:signal transduction"/>
    <property type="evidence" value="ECO:0007669"/>
    <property type="project" value="InterPro"/>
</dbReference>
<accession>A0A1Q9CFN4</accession>
<proteinExistence type="inferred from homology"/>
<feature type="transmembrane region" description="Helical" evidence="8">
    <location>
        <begin position="279"/>
        <end position="300"/>
    </location>
</feature>
<dbReference type="GO" id="GO:0004114">
    <property type="term" value="F:3',5'-cyclic-nucleotide phosphodiesterase activity"/>
    <property type="evidence" value="ECO:0007669"/>
    <property type="project" value="InterPro"/>
</dbReference>
<keyword evidence="8" id="KW-1133">Transmembrane helix</keyword>
<feature type="transmembrane region" description="Helical" evidence="8">
    <location>
        <begin position="222"/>
        <end position="243"/>
    </location>
</feature>
<feature type="binding site" evidence="5">
    <location>
        <position position="732"/>
    </location>
    <ligand>
        <name>Zn(2+)</name>
        <dbReference type="ChEBI" id="CHEBI:29105"/>
        <label>1</label>
    </ligand>
</feature>
<feature type="domain" description="PDEase" evidence="9">
    <location>
        <begin position="595"/>
        <end position="960"/>
    </location>
</feature>
<dbReference type="OMA" id="EMESETC"/>